<reference evidence="3" key="1">
    <citation type="submission" date="2016-10" db="EMBL/GenBank/DDBJ databases">
        <authorList>
            <person name="Varghese N."/>
            <person name="Submissions S."/>
        </authorList>
    </citation>
    <scope>NUCLEOTIDE SEQUENCE [LARGE SCALE GENOMIC DNA]</scope>
    <source>
        <strain evidence="3">CGMCC 1.11101</strain>
    </source>
</reference>
<dbReference type="EMBL" id="FOVM01000011">
    <property type="protein sequence ID" value="SFO03199.1"/>
    <property type="molecule type" value="Genomic_DNA"/>
</dbReference>
<dbReference type="STRING" id="995034.SAMN05216219_3118"/>
<proteinExistence type="predicted"/>
<name>A0A1I5DVE3_9MICO</name>
<organism evidence="2 3">
    <name type="scientific">Mycetocola miduiensis</name>
    <dbReference type="NCBI Taxonomy" id="995034"/>
    <lineage>
        <taxon>Bacteria</taxon>
        <taxon>Bacillati</taxon>
        <taxon>Actinomycetota</taxon>
        <taxon>Actinomycetes</taxon>
        <taxon>Micrococcales</taxon>
        <taxon>Microbacteriaceae</taxon>
        <taxon>Mycetocola</taxon>
    </lineage>
</organism>
<accession>A0A1I5DVE3</accession>
<gene>
    <name evidence="2" type="ORF">SAMN05216219_3118</name>
</gene>
<protein>
    <submittedName>
        <fullName evidence="2">Uncharacterized protein</fullName>
    </submittedName>
</protein>
<evidence type="ECO:0000313" key="3">
    <source>
        <dbReference type="Proteomes" id="UP000198867"/>
    </source>
</evidence>
<dbReference type="Proteomes" id="UP000198867">
    <property type="component" value="Unassembled WGS sequence"/>
</dbReference>
<dbReference type="InterPro" id="IPR045773">
    <property type="entry name" value="DUF6226"/>
</dbReference>
<dbReference type="AlphaFoldDB" id="A0A1I5DVE3"/>
<evidence type="ECO:0000313" key="2">
    <source>
        <dbReference type="EMBL" id="SFO03199.1"/>
    </source>
</evidence>
<dbReference type="Pfam" id="PF19736">
    <property type="entry name" value="DUF6226"/>
    <property type="match status" value="1"/>
</dbReference>
<dbReference type="RefSeq" id="WP_245762571.1">
    <property type="nucleotide sequence ID" value="NZ_FOVM01000011.1"/>
</dbReference>
<evidence type="ECO:0000256" key="1">
    <source>
        <dbReference type="SAM" id="MobiDB-lite"/>
    </source>
</evidence>
<feature type="region of interest" description="Disordered" evidence="1">
    <location>
        <begin position="177"/>
        <end position="203"/>
    </location>
</feature>
<sequence length="234" mass="24950">MYHRPEVPSETFRDAAGRAIPYGARWGSDAPPDNAYSVDSHPERFAPVHLAADALIAHLTDTFEVIVEHTLAATDDLLRPVTDAVRAVRLTPASAEAASLTFVFTSYPGVLLHAGLLNDFSYPVCGCDACDETWQSVAAEMEWQVLAVAGGGYRETWRPGLLPSVTFSLDAVDGSQGMSGENRAADVPRQPTGRGEESAARHRTGMEAVVAASVSHLNAPCGSTRPATSQRPGY</sequence>
<keyword evidence="3" id="KW-1185">Reference proteome</keyword>